<sequence>MTDSFAVAPSSPDPSSDSSSPYYLHHGDSPGSILVTQVLIGDNYHTWRRSMLMALTAKNKIGFVNGSITKPAVTSPFFHSWTRCNNMILSWLLNSLSKEIAASVIYVESANEVWSDLQERFSQGNGPRIFQLQKSIASLMQNDLSVSAYFTQMKGLWDELMNYRPLPVCSCGGLRTLMAMHQQDYVMRFLMGLNDSFSQVRGQILLIDPLPPMNKVFSLVLQEERQRDIGSPLVPHIPSAALSSTTKQPHQIKPSTRKDRPICSHCSVHGHTIEKRFKLHGYPPGYRSKGKYSIPSSSAHQVACDSTSSFPLTSQQ</sequence>
<organism evidence="4 5">
    <name type="scientific">Juglans regia</name>
    <name type="common">English walnut</name>
    <dbReference type="NCBI Taxonomy" id="51240"/>
    <lineage>
        <taxon>Eukaryota</taxon>
        <taxon>Viridiplantae</taxon>
        <taxon>Streptophyta</taxon>
        <taxon>Embryophyta</taxon>
        <taxon>Tracheophyta</taxon>
        <taxon>Spermatophyta</taxon>
        <taxon>Magnoliopsida</taxon>
        <taxon>eudicotyledons</taxon>
        <taxon>Gunneridae</taxon>
        <taxon>Pentapetalae</taxon>
        <taxon>rosids</taxon>
        <taxon>fabids</taxon>
        <taxon>Fagales</taxon>
        <taxon>Juglandaceae</taxon>
        <taxon>Juglans</taxon>
    </lineage>
</organism>
<evidence type="ECO:0000259" key="2">
    <source>
        <dbReference type="Pfam" id="PF03732"/>
    </source>
</evidence>
<dbReference type="Pfam" id="PF14244">
    <property type="entry name" value="Retrotran_gag_3"/>
    <property type="match status" value="1"/>
</dbReference>
<protein>
    <recommendedName>
        <fullName evidence="6">Retrotransposon Copia-like N-terminal domain-containing protein</fullName>
    </recommendedName>
</protein>
<name>A0A833YCF3_JUGRE</name>
<gene>
    <name evidence="4" type="ORF">F2P56_005510</name>
</gene>
<accession>A0A833YCF3</accession>
<dbReference type="EMBL" id="LIHL02000002">
    <property type="protein sequence ID" value="KAF5478995.1"/>
    <property type="molecule type" value="Genomic_DNA"/>
</dbReference>
<feature type="region of interest" description="Disordered" evidence="1">
    <location>
        <begin position="1"/>
        <end position="21"/>
    </location>
</feature>
<feature type="region of interest" description="Disordered" evidence="1">
    <location>
        <begin position="241"/>
        <end position="263"/>
    </location>
</feature>
<proteinExistence type="predicted"/>
<dbReference type="Pfam" id="PF03732">
    <property type="entry name" value="Retrotrans_gag"/>
    <property type="match status" value="1"/>
</dbReference>
<evidence type="ECO:0000313" key="5">
    <source>
        <dbReference type="Proteomes" id="UP000619265"/>
    </source>
</evidence>
<evidence type="ECO:0008006" key="6">
    <source>
        <dbReference type="Google" id="ProtNLM"/>
    </source>
</evidence>
<evidence type="ECO:0000256" key="1">
    <source>
        <dbReference type="SAM" id="MobiDB-lite"/>
    </source>
</evidence>
<reference evidence="4" key="1">
    <citation type="submission" date="2015-10" db="EMBL/GenBank/DDBJ databases">
        <authorList>
            <person name="Martinez-Garcia P.J."/>
            <person name="Crepeau M.W."/>
            <person name="Puiu D."/>
            <person name="Gonzalez-Ibeas D."/>
            <person name="Whalen J."/>
            <person name="Stevens K."/>
            <person name="Paul R."/>
            <person name="Butterfield T."/>
            <person name="Britton M."/>
            <person name="Reagan R."/>
            <person name="Chakraborty S."/>
            <person name="Walawage S.L."/>
            <person name="Vasquez-Gross H.A."/>
            <person name="Cardeno C."/>
            <person name="Famula R."/>
            <person name="Pratt K."/>
            <person name="Kuruganti S."/>
            <person name="Aradhya M.K."/>
            <person name="Leslie C.A."/>
            <person name="Dandekar A.M."/>
            <person name="Salzberg S.L."/>
            <person name="Wegrzyn J.L."/>
            <person name="Langley C.H."/>
            <person name="Neale D.B."/>
        </authorList>
    </citation>
    <scope>NUCLEOTIDE SEQUENCE</scope>
    <source>
        <tissue evidence="4">Leaves</tissue>
    </source>
</reference>
<dbReference type="PANTHER" id="PTHR37610">
    <property type="entry name" value="CCHC-TYPE DOMAIN-CONTAINING PROTEIN"/>
    <property type="match status" value="1"/>
</dbReference>
<dbReference type="Gramene" id="Jr02_25210_p1">
    <property type="protein sequence ID" value="cds.Jr02_25210_p1"/>
    <property type="gene ID" value="Jr02_25210"/>
</dbReference>
<feature type="non-terminal residue" evidence="4">
    <location>
        <position position="316"/>
    </location>
</feature>
<feature type="domain" description="Retrotransposon gag" evidence="2">
    <location>
        <begin position="88"/>
        <end position="194"/>
    </location>
</feature>
<comment type="caution">
    <text evidence="4">The sequence shown here is derived from an EMBL/GenBank/DDBJ whole genome shotgun (WGS) entry which is preliminary data.</text>
</comment>
<feature type="domain" description="Retrotransposon Copia-like N-terminal" evidence="3">
    <location>
        <begin position="25"/>
        <end position="72"/>
    </location>
</feature>
<feature type="compositionally biased region" description="Low complexity" evidence="1">
    <location>
        <begin position="9"/>
        <end position="21"/>
    </location>
</feature>
<dbReference type="InterPro" id="IPR029472">
    <property type="entry name" value="Copia-like_N"/>
</dbReference>
<reference evidence="4" key="2">
    <citation type="submission" date="2020-03" db="EMBL/GenBank/DDBJ databases">
        <title>Walnut 2.0.</title>
        <authorList>
            <person name="Marrano A."/>
            <person name="Britton M."/>
            <person name="Zimin A.V."/>
            <person name="Zaini P.A."/>
            <person name="Workman R."/>
            <person name="Puiu D."/>
            <person name="Bianco L."/>
            <person name="Allen B.J."/>
            <person name="Troggio M."/>
            <person name="Leslie C.A."/>
            <person name="Timp W."/>
            <person name="Dendekar A."/>
            <person name="Salzberg S.L."/>
            <person name="Neale D.B."/>
        </authorList>
    </citation>
    <scope>NUCLEOTIDE SEQUENCE</scope>
    <source>
        <tissue evidence="4">Leaves</tissue>
    </source>
</reference>
<evidence type="ECO:0000259" key="3">
    <source>
        <dbReference type="Pfam" id="PF14244"/>
    </source>
</evidence>
<dbReference type="PANTHER" id="PTHR37610:SF97">
    <property type="entry name" value="RETROTRANSPOSON GAG DOMAIN-CONTAINING PROTEIN"/>
    <property type="match status" value="1"/>
</dbReference>
<dbReference type="Proteomes" id="UP000619265">
    <property type="component" value="Unassembled WGS sequence"/>
</dbReference>
<dbReference type="AlphaFoldDB" id="A0A833YCF3"/>
<dbReference type="InterPro" id="IPR005162">
    <property type="entry name" value="Retrotrans_gag_dom"/>
</dbReference>
<evidence type="ECO:0000313" key="4">
    <source>
        <dbReference type="EMBL" id="KAF5478995.1"/>
    </source>
</evidence>